<accession>A0A0M0KWK0</accession>
<feature type="transmembrane region" description="Helical" evidence="1">
    <location>
        <begin position="209"/>
        <end position="228"/>
    </location>
</feature>
<reference evidence="3" key="1">
    <citation type="submission" date="2015-08" db="EMBL/GenBank/DDBJ databases">
        <title>Fjat-14210 dsm16467.</title>
        <authorList>
            <person name="Liu B."/>
            <person name="Wang J."/>
            <person name="Zhu Y."/>
            <person name="Liu G."/>
            <person name="Chen Q."/>
            <person name="Chen Z."/>
            <person name="Lan J."/>
            <person name="Che J."/>
            <person name="Ge C."/>
            <person name="Shi H."/>
            <person name="Pan Z."/>
            <person name="Liu X."/>
        </authorList>
    </citation>
    <scope>NUCLEOTIDE SEQUENCE [LARGE SCALE GENOMIC DNA]</scope>
    <source>
        <strain evidence="3">DSM 16467</strain>
    </source>
</reference>
<keyword evidence="1" id="KW-0812">Transmembrane</keyword>
<protein>
    <submittedName>
        <fullName evidence="2">Uncharacterized protein</fullName>
    </submittedName>
</protein>
<dbReference type="AlphaFoldDB" id="A0A0M0KWK0"/>
<gene>
    <name evidence="2" type="ORF">AMD01_17755</name>
</gene>
<dbReference type="PATRIC" id="fig|284581.3.peg.3063"/>
<comment type="caution">
    <text evidence="2">The sequence shown here is derived from an EMBL/GenBank/DDBJ whole genome shotgun (WGS) entry which is preliminary data.</text>
</comment>
<feature type="transmembrane region" description="Helical" evidence="1">
    <location>
        <begin position="117"/>
        <end position="134"/>
    </location>
</feature>
<keyword evidence="1" id="KW-1133">Transmembrane helix</keyword>
<feature type="transmembrane region" description="Helical" evidence="1">
    <location>
        <begin position="363"/>
        <end position="387"/>
    </location>
</feature>
<keyword evidence="1" id="KW-0472">Membrane</keyword>
<feature type="transmembrane region" description="Helical" evidence="1">
    <location>
        <begin position="60"/>
        <end position="78"/>
    </location>
</feature>
<dbReference type="InterPro" id="IPR049576">
    <property type="entry name" value="HDC-like"/>
</dbReference>
<dbReference type="OrthoDB" id="3243277at2"/>
<dbReference type="STRING" id="284581.AMD01_17755"/>
<dbReference type="CDD" id="cd21416">
    <property type="entry name" value="HDC_protein"/>
    <property type="match status" value="1"/>
</dbReference>
<dbReference type="EMBL" id="LILC01000023">
    <property type="protein sequence ID" value="KOO42977.1"/>
    <property type="molecule type" value="Genomic_DNA"/>
</dbReference>
<feature type="transmembrane region" description="Helical" evidence="1">
    <location>
        <begin position="235"/>
        <end position="253"/>
    </location>
</feature>
<feature type="transmembrane region" description="Helical" evidence="1">
    <location>
        <begin position="6"/>
        <end position="25"/>
    </location>
</feature>
<feature type="transmembrane region" description="Helical" evidence="1">
    <location>
        <begin position="265"/>
        <end position="283"/>
    </location>
</feature>
<keyword evidence="3" id="KW-1185">Reference proteome</keyword>
<organism evidence="2 3">
    <name type="scientific">Priestia koreensis</name>
    <dbReference type="NCBI Taxonomy" id="284581"/>
    <lineage>
        <taxon>Bacteria</taxon>
        <taxon>Bacillati</taxon>
        <taxon>Bacillota</taxon>
        <taxon>Bacilli</taxon>
        <taxon>Bacillales</taxon>
        <taxon>Bacillaceae</taxon>
        <taxon>Priestia</taxon>
    </lineage>
</organism>
<feature type="transmembrane region" description="Helical" evidence="1">
    <location>
        <begin position="141"/>
        <end position="160"/>
    </location>
</feature>
<feature type="transmembrane region" description="Helical" evidence="1">
    <location>
        <begin position="90"/>
        <end position="111"/>
    </location>
</feature>
<sequence>MLDQPVIATMLILGVIVIGEVISILTRARIPMLLVFLILYLGLLWTGIFPKDLAEKSNFATVGVILTAPLVVHMGTLIPLKVMKKQFKAVLIALSGVVVSGGLILLVVSVVFNYKTAVAGVGPLTGGLVAFILTSTKLKELGLVSLITIPVLVMAFQGLIGMPLASNFLRKYAFKLRDAIDNSQYVAATVDASAIEEPIVEVTKKESRFNSPVILLFKLFIGGALAIVLEHFTTISYSLWCLIIGIIGTRFHFYEESMMEKANAFSVGMLGMVFSVVLTMGSITPQMLVEYFPQILLILLIGAFGIIAGGWISSKLLGWHPYKGIPVALTAMFGFPGDYILCDEVSRSVGRNKKEQKLIFDELLSSMLVGGFTTVTIASVILASILMRTI</sequence>
<proteinExistence type="predicted"/>
<feature type="transmembrane region" description="Helical" evidence="1">
    <location>
        <begin position="32"/>
        <end position="48"/>
    </location>
</feature>
<evidence type="ECO:0000313" key="2">
    <source>
        <dbReference type="EMBL" id="KOO42977.1"/>
    </source>
</evidence>
<dbReference type="RefSeq" id="WP_053402783.1">
    <property type="nucleotide sequence ID" value="NZ_JAUKEN010000002.1"/>
</dbReference>
<evidence type="ECO:0000256" key="1">
    <source>
        <dbReference type="SAM" id="Phobius"/>
    </source>
</evidence>
<evidence type="ECO:0000313" key="3">
    <source>
        <dbReference type="Proteomes" id="UP000037558"/>
    </source>
</evidence>
<feature type="transmembrane region" description="Helical" evidence="1">
    <location>
        <begin position="295"/>
        <end position="312"/>
    </location>
</feature>
<name>A0A0M0KWK0_9BACI</name>
<dbReference type="Proteomes" id="UP000037558">
    <property type="component" value="Unassembled WGS sequence"/>
</dbReference>